<feature type="compositionally biased region" description="Basic residues" evidence="12">
    <location>
        <begin position="765"/>
        <end position="783"/>
    </location>
</feature>
<evidence type="ECO:0000256" key="12">
    <source>
        <dbReference type="SAM" id="MobiDB-lite"/>
    </source>
</evidence>
<dbReference type="InterPro" id="IPR011545">
    <property type="entry name" value="DEAD/DEAH_box_helicase_dom"/>
</dbReference>
<dbReference type="SMART" id="SM00487">
    <property type="entry name" value="DEXDc"/>
    <property type="match status" value="1"/>
</dbReference>
<gene>
    <name evidence="16" type="ORF">V5799_009721</name>
</gene>
<evidence type="ECO:0000313" key="17">
    <source>
        <dbReference type="Proteomes" id="UP001321473"/>
    </source>
</evidence>
<dbReference type="GO" id="GO:0005524">
    <property type="term" value="F:ATP binding"/>
    <property type="evidence" value="ECO:0007669"/>
    <property type="project" value="UniProtKB-KW"/>
</dbReference>
<dbReference type="PANTHER" id="PTHR47959:SF8">
    <property type="entry name" value="RNA HELICASE"/>
    <property type="match status" value="1"/>
</dbReference>
<keyword evidence="6" id="KW-0347">Helicase</keyword>
<dbReference type="InterPro" id="IPR001650">
    <property type="entry name" value="Helicase_C-like"/>
</dbReference>
<keyword evidence="7" id="KW-0067">ATP-binding</keyword>
<dbReference type="CDD" id="cd17959">
    <property type="entry name" value="DEADc_DDX54"/>
    <property type="match status" value="1"/>
</dbReference>
<feature type="region of interest" description="Disordered" evidence="12">
    <location>
        <begin position="680"/>
        <end position="709"/>
    </location>
</feature>
<evidence type="ECO:0000259" key="13">
    <source>
        <dbReference type="PROSITE" id="PS51192"/>
    </source>
</evidence>
<comment type="caution">
    <text evidence="16">The sequence shown here is derived from an EMBL/GenBank/DDBJ whole genome shotgun (WGS) entry which is preliminary data.</text>
</comment>
<dbReference type="InterPro" id="IPR000629">
    <property type="entry name" value="RNA-helicase_DEAD-box_CS"/>
</dbReference>
<name>A0AAQ4F9P6_AMBAM</name>
<feature type="compositionally biased region" description="Acidic residues" evidence="12">
    <location>
        <begin position="25"/>
        <end position="39"/>
    </location>
</feature>
<feature type="compositionally biased region" description="Basic and acidic residues" evidence="12">
    <location>
        <begin position="14"/>
        <end position="24"/>
    </location>
</feature>
<dbReference type="EC" id="3.6.4.13" evidence="3"/>
<feature type="region of interest" description="Disordered" evidence="12">
    <location>
        <begin position="1"/>
        <end position="40"/>
    </location>
</feature>
<dbReference type="Pfam" id="PF00271">
    <property type="entry name" value="Helicase_C"/>
    <property type="match status" value="1"/>
</dbReference>
<dbReference type="PANTHER" id="PTHR47959">
    <property type="entry name" value="ATP-DEPENDENT RNA HELICASE RHLE-RELATED"/>
    <property type="match status" value="1"/>
</dbReference>
<dbReference type="GO" id="GO:0005829">
    <property type="term" value="C:cytosol"/>
    <property type="evidence" value="ECO:0007669"/>
    <property type="project" value="TreeGrafter"/>
</dbReference>
<dbReference type="PROSITE" id="PS00039">
    <property type="entry name" value="DEAD_ATP_HELICASE"/>
    <property type="match status" value="1"/>
</dbReference>
<feature type="compositionally biased region" description="Basic residues" evidence="12">
    <location>
        <begin position="680"/>
        <end position="693"/>
    </location>
</feature>
<feature type="region of interest" description="Disordered" evidence="12">
    <location>
        <begin position="558"/>
        <end position="590"/>
    </location>
</feature>
<dbReference type="Proteomes" id="UP001321473">
    <property type="component" value="Unassembled WGS sequence"/>
</dbReference>
<dbReference type="GO" id="GO:0003723">
    <property type="term" value="F:RNA binding"/>
    <property type="evidence" value="ECO:0007669"/>
    <property type="project" value="UniProtKB-KW"/>
</dbReference>
<evidence type="ECO:0000256" key="10">
    <source>
        <dbReference type="ARBA" id="ARBA00047984"/>
    </source>
</evidence>
<keyword evidence="5" id="KW-0378">Hydrolase</keyword>
<dbReference type="InterPro" id="IPR050079">
    <property type="entry name" value="DEAD_box_RNA_helicase"/>
</dbReference>
<dbReference type="Pfam" id="PF00270">
    <property type="entry name" value="DEAD"/>
    <property type="match status" value="1"/>
</dbReference>
<dbReference type="AlphaFoldDB" id="A0AAQ4F9P6"/>
<dbReference type="FunFam" id="3.40.50.300:FF:000865">
    <property type="entry name" value="ATP-dependent RNA helicase DDX54"/>
    <property type="match status" value="1"/>
</dbReference>
<evidence type="ECO:0000256" key="1">
    <source>
        <dbReference type="ARBA" id="ARBA00004604"/>
    </source>
</evidence>
<dbReference type="SUPFAM" id="SSF52540">
    <property type="entry name" value="P-loop containing nucleoside triphosphate hydrolases"/>
    <property type="match status" value="2"/>
</dbReference>
<evidence type="ECO:0000256" key="9">
    <source>
        <dbReference type="ARBA" id="ARBA00023242"/>
    </source>
</evidence>
<evidence type="ECO:0000313" key="16">
    <source>
        <dbReference type="EMBL" id="KAK8783914.1"/>
    </source>
</evidence>
<comment type="similarity">
    <text evidence="2">Belongs to the DEAD box helicase family. DDX54/DBP10 subfamily.</text>
</comment>
<keyword evidence="8" id="KW-0694">RNA-binding</keyword>
<keyword evidence="17" id="KW-1185">Reference proteome</keyword>
<dbReference type="InterPro" id="IPR027417">
    <property type="entry name" value="P-loop_NTPase"/>
</dbReference>
<dbReference type="InterPro" id="IPR014014">
    <property type="entry name" value="RNA_helicase_DEAD_Q_motif"/>
</dbReference>
<dbReference type="Pfam" id="PF08147">
    <property type="entry name" value="DBP10CT"/>
    <property type="match status" value="1"/>
</dbReference>
<dbReference type="InterPro" id="IPR012541">
    <property type="entry name" value="DBP10_C"/>
</dbReference>
<dbReference type="GO" id="GO:0003724">
    <property type="term" value="F:RNA helicase activity"/>
    <property type="evidence" value="ECO:0007669"/>
    <property type="project" value="UniProtKB-EC"/>
</dbReference>
<sequence length="819" mass="92388">MKGKKTKGPRKKRDPAMRKKKEPEQETFLEDESEGEEDFDSMKLDAAAAASSKKKSGGFQAMGLSHAILKGILKRGYKQPTPIQRKAIPVVLEGRDIVAMARTGSGKTAAFLVPILERLGGRSPHTGPRALVLSPTRELALQTHKFAKELGKFTDLRSTVILGGDSMEDQFEALHENPDLLIATPGRFLHVVMEMSLRLNSVKYVVFDEADRLFEMGFQEQLNEILHRLPEGRQTLLFSATLPRLLVDFARAGLSEPVLIRLDVEDKLSDQLKTVYVMCRSNDKTSILLHLLKRVIKPDELTFIFVATRHHAEYLRDILERAGVPCTYVYSSLDQAARRINVSKFQARQVPVMLVTDVAARGLDIPLLDNVINYSFPPRPKLFVHRVGRVARAGRTGTAYSLVAPDEAPYLLDLHLFLGRELRFPDATSSTQESGLCGRVPQVVIDEESEVLRSMHEQSIDLQNMERVCSNAMIQYLKSRPAPSSESAKRMKQYLREDLPPHPLFRVKSAEEDTRSKLLEGMKKFKPPSTIFEIGNTGKNTAFAVMKSKRLKHDNLISRLSVRANPKPDEDKPTAAKGSDADGSAAMAGEEEIEKTFSTVISNNTKVKSRKRGKADPNAGPVKSKKSKPNSFKDEEFYIPHFSSDFHTEKGLELEKTFEQQASQAVLDLTGDDEKLLRKQKSALKWDRKKKRFVRDEDPKKKKIRTESGAWIPASYKSDVYKQWRKKTQMDAREQESEGDDDDEEGGSGGGSLGKQKMSACDRLGKRHSGPARQKAPKKHFRRELKTKEEILKARKKKARLNYHVKKKHMERAAKKRKG</sequence>
<evidence type="ECO:0000256" key="6">
    <source>
        <dbReference type="ARBA" id="ARBA00022806"/>
    </source>
</evidence>
<reference evidence="16 17" key="1">
    <citation type="journal article" date="2023" name="Arcadia Sci">
        <title>De novo assembly of a long-read Amblyomma americanum tick genome.</title>
        <authorList>
            <person name="Chou S."/>
            <person name="Poskanzer K.E."/>
            <person name="Rollins M."/>
            <person name="Thuy-Boun P.S."/>
        </authorList>
    </citation>
    <scope>NUCLEOTIDE SEQUENCE [LARGE SCALE GENOMIC DNA]</scope>
    <source>
        <strain evidence="16">F_SG_1</strain>
        <tissue evidence="16">Salivary glands</tissue>
    </source>
</reference>
<dbReference type="SMART" id="SM01123">
    <property type="entry name" value="DBP10CT"/>
    <property type="match status" value="1"/>
</dbReference>
<dbReference type="PROSITE" id="PS51195">
    <property type="entry name" value="Q_MOTIF"/>
    <property type="match status" value="1"/>
</dbReference>
<evidence type="ECO:0000256" key="11">
    <source>
        <dbReference type="PROSITE-ProRule" id="PRU00552"/>
    </source>
</evidence>
<feature type="compositionally biased region" description="Basic and acidic residues" evidence="12">
    <location>
        <begin position="784"/>
        <end position="793"/>
    </location>
</feature>
<accession>A0AAQ4F9P6</accession>
<feature type="region of interest" description="Disordered" evidence="12">
    <location>
        <begin position="726"/>
        <end position="799"/>
    </location>
</feature>
<dbReference type="GO" id="GO:0016787">
    <property type="term" value="F:hydrolase activity"/>
    <property type="evidence" value="ECO:0007669"/>
    <property type="project" value="UniProtKB-KW"/>
</dbReference>
<feature type="short sequence motif" description="Q motif" evidence="11">
    <location>
        <begin position="57"/>
        <end position="85"/>
    </location>
</feature>
<evidence type="ECO:0000259" key="14">
    <source>
        <dbReference type="PROSITE" id="PS51194"/>
    </source>
</evidence>
<evidence type="ECO:0000256" key="3">
    <source>
        <dbReference type="ARBA" id="ARBA00012552"/>
    </source>
</evidence>
<dbReference type="PROSITE" id="PS51194">
    <property type="entry name" value="HELICASE_CTER"/>
    <property type="match status" value="1"/>
</dbReference>
<dbReference type="CDD" id="cd18787">
    <property type="entry name" value="SF2_C_DEAD"/>
    <property type="match status" value="1"/>
</dbReference>
<comment type="subcellular location">
    <subcellularLocation>
        <location evidence="1">Nucleus</location>
        <location evidence="1">Nucleolus</location>
    </subcellularLocation>
</comment>
<protein>
    <recommendedName>
        <fullName evidence="3">RNA helicase</fullName>
        <ecNumber evidence="3">3.6.4.13</ecNumber>
    </recommendedName>
</protein>
<evidence type="ECO:0000256" key="4">
    <source>
        <dbReference type="ARBA" id="ARBA00022741"/>
    </source>
</evidence>
<organism evidence="16 17">
    <name type="scientific">Amblyomma americanum</name>
    <name type="common">Lone star tick</name>
    <dbReference type="NCBI Taxonomy" id="6943"/>
    <lineage>
        <taxon>Eukaryota</taxon>
        <taxon>Metazoa</taxon>
        <taxon>Ecdysozoa</taxon>
        <taxon>Arthropoda</taxon>
        <taxon>Chelicerata</taxon>
        <taxon>Arachnida</taxon>
        <taxon>Acari</taxon>
        <taxon>Parasitiformes</taxon>
        <taxon>Ixodida</taxon>
        <taxon>Ixodoidea</taxon>
        <taxon>Ixodidae</taxon>
        <taxon>Amblyomminae</taxon>
        <taxon>Amblyomma</taxon>
    </lineage>
</organism>
<feature type="domain" description="Helicase ATP-binding" evidence="13">
    <location>
        <begin position="88"/>
        <end position="260"/>
    </location>
</feature>
<feature type="compositionally biased region" description="Low complexity" evidence="12">
    <location>
        <begin position="575"/>
        <end position="588"/>
    </location>
</feature>
<dbReference type="GO" id="GO:0005730">
    <property type="term" value="C:nucleolus"/>
    <property type="evidence" value="ECO:0007669"/>
    <property type="project" value="UniProtKB-SubCell"/>
</dbReference>
<comment type="catalytic activity">
    <reaction evidence="10">
        <text>ATP + H2O = ADP + phosphate + H(+)</text>
        <dbReference type="Rhea" id="RHEA:13065"/>
        <dbReference type="ChEBI" id="CHEBI:15377"/>
        <dbReference type="ChEBI" id="CHEBI:15378"/>
        <dbReference type="ChEBI" id="CHEBI:30616"/>
        <dbReference type="ChEBI" id="CHEBI:43474"/>
        <dbReference type="ChEBI" id="CHEBI:456216"/>
        <dbReference type="EC" id="3.6.4.13"/>
    </reaction>
</comment>
<proteinExistence type="inferred from homology"/>
<feature type="region of interest" description="Disordered" evidence="12">
    <location>
        <begin position="603"/>
        <end position="634"/>
    </location>
</feature>
<evidence type="ECO:0000256" key="7">
    <source>
        <dbReference type="ARBA" id="ARBA00022840"/>
    </source>
</evidence>
<evidence type="ECO:0000256" key="5">
    <source>
        <dbReference type="ARBA" id="ARBA00022801"/>
    </source>
</evidence>
<keyword evidence="9" id="KW-0539">Nucleus</keyword>
<dbReference type="Gene3D" id="3.40.50.300">
    <property type="entry name" value="P-loop containing nucleotide triphosphate hydrolases"/>
    <property type="match status" value="2"/>
</dbReference>
<feature type="domain" description="DEAD-box RNA helicase Q" evidence="15">
    <location>
        <begin position="57"/>
        <end position="85"/>
    </location>
</feature>
<dbReference type="InterPro" id="IPR033517">
    <property type="entry name" value="DDX54/DBP10_DEAD-box_helicase"/>
</dbReference>
<dbReference type="SMART" id="SM00490">
    <property type="entry name" value="HELICc"/>
    <property type="match status" value="1"/>
</dbReference>
<dbReference type="PROSITE" id="PS51192">
    <property type="entry name" value="HELICASE_ATP_BIND_1"/>
    <property type="match status" value="1"/>
</dbReference>
<feature type="domain" description="Helicase C-terminal" evidence="14">
    <location>
        <begin position="287"/>
        <end position="436"/>
    </location>
</feature>
<keyword evidence="4" id="KW-0547">Nucleotide-binding</keyword>
<evidence type="ECO:0000256" key="8">
    <source>
        <dbReference type="ARBA" id="ARBA00022884"/>
    </source>
</evidence>
<evidence type="ECO:0000259" key="15">
    <source>
        <dbReference type="PROSITE" id="PS51195"/>
    </source>
</evidence>
<dbReference type="EMBL" id="JARKHS020005044">
    <property type="protein sequence ID" value="KAK8783914.1"/>
    <property type="molecule type" value="Genomic_DNA"/>
</dbReference>
<feature type="compositionally biased region" description="Acidic residues" evidence="12">
    <location>
        <begin position="737"/>
        <end position="746"/>
    </location>
</feature>
<feature type="compositionally biased region" description="Basic residues" evidence="12">
    <location>
        <begin position="1"/>
        <end position="13"/>
    </location>
</feature>
<dbReference type="InterPro" id="IPR014001">
    <property type="entry name" value="Helicase_ATP-bd"/>
</dbReference>
<evidence type="ECO:0000256" key="2">
    <source>
        <dbReference type="ARBA" id="ARBA00010379"/>
    </source>
</evidence>